<dbReference type="CDD" id="cd06173">
    <property type="entry name" value="MFS_MefA_like"/>
    <property type="match status" value="1"/>
</dbReference>
<keyword evidence="3 6" id="KW-0812">Transmembrane</keyword>
<keyword evidence="2" id="KW-1003">Cell membrane</keyword>
<feature type="transmembrane region" description="Helical" evidence="6">
    <location>
        <begin position="290"/>
        <end position="308"/>
    </location>
</feature>
<reference evidence="7 8" key="1">
    <citation type="submission" date="2015-02" db="EMBL/GenBank/DDBJ databases">
        <title>Draft genome of a novel marine cyanobacterium (Chroococcales) isolated from South Atlantic Ocean.</title>
        <authorList>
            <person name="Rigonato J."/>
            <person name="Alvarenga D.O."/>
            <person name="Branco L.H."/>
            <person name="Varani A.M."/>
            <person name="Brandini F.P."/>
            <person name="Fiore M.F."/>
        </authorList>
    </citation>
    <scope>NUCLEOTIDE SEQUENCE [LARGE SCALE GENOMIC DNA]</scope>
    <source>
        <strain evidence="7 8">CENA595</strain>
    </source>
</reference>
<evidence type="ECO:0000256" key="3">
    <source>
        <dbReference type="ARBA" id="ARBA00022692"/>
    </source>
</evidence>
<accession>A0A0D8ZPG0</accession>
<dbReference type="EMBL" id="JYON01000020">
    <property type="protein sequence ID" value="KJH70630.1"/>
    <property type="molecule type" value="Genomic_DNA"/>
</dbReference>
<dbReference type="InterPro" id="IPR036259">
    <property type="entry name" value="MFS_trans_sf"/>
</dbReference>
<evidence type="ECO:0000256" key="6">
    <source>
        <dbReference type="SAM" id="Phobius"/>
    </source>
</evidence>
<feature type="transmembrane region" description="Helical" evidence="6">
    <location>
        <begin position="45"/>
        <end position="70"/>
    </location>
</feature>
<evidence type="ECO:0000313" key="7">
    <source>
        <dbReference type="EMBL" id="KJH70630.1"/>
    </source>
</evidence>
<dbReference type="STRING" id="1618023.UH38_17135"/>
<dbReference type="Proteomes" id="UP000032452">
    <property type="component" value="Unassembled WGS sequence"/>
</dbReference>
<feature type="transmembrane region" description="Helical" evidence="6">
    <location>
        <begin position="223"/>
        <end position="238"/>
    </location>
</feature>
<dbReference type="SUPFAM" id="SSF103473">
    <property type="entry name" value="MFS general substrate transporter"/>
    <property type="match status" value="1"/>
</dbReference>
<dbReference type="PANTHER" id="PTHR23513">
    <property type="entry name" value="INTEGRAL MEMBRANE EFFLUX PROTEIN-RELATED"/>
    <property type="match status" value="1"/>
</dbReference>
<evidence type="ECO:0000256" key="1">
    <source>
        <dbReference type="ARBA" id="ARBA00004651"/>
    </source>
</evidence>
<gene>
    <name evidence="7" type="ORF">UH38_17135</name>
</gene>
<dbReference type="OrthoDB" id="9775268at2"/>
<organism evidence="7 8">
    <name type="scientific">Aliterella atlantica CENA595</name>
    <dbReference type="NCBI Taxonomy" id="1618023"/>
    <lineage>
        <taxon>Bacteria</taxon>
        <taxon>Bacillati</taxon>
        <taxon>Cyanobacteriota</taxon>
        <taxon>Cyanophyceae</taxon>
        <taxon>Chroococcidiopsidales</taxon>
        <taxon>Aliterellaceae</taxon>
        <taxon>Aliterella</taxon>
    </lineage>
</organism>
<dbReference type="Gene3D" id="1.20.1250.20">
    <property type="entry name" value="MFS general substrate transporter like domains"/>
    <property type="match status" value="1"/>
</dbReference>
<protein>
    <submittedName>
        <fullName evidence="7">MFS transporter</fullName>
    </submittedName>
</protein>
<sequence>MSQPPNPSSMRNFLAIWVGQLVSTIGSSMSRFAIAIWAWEITGQATTLTLVGFFSLLPSIAVASISGAIVDHFNRKLLLIIGDTVAVLTTIAMMLLYLTNHLQIWHLYVASAIVGTFNQFQSLAYSASVSLLVPKQHYTRASSLEFVATYGSNIVAPALAGYLYPIIGLLGIWLIDISTFAIAISSLLFARIPNPSLIDTQETYTHIWQGLGFGFRYILERKSLLALLIVAFLFWFAHDVGDSLYTPLILSRTGNDTVVLGSLAAAAGFGGVTGAIIVSTWGGFTKKIDGVLLGMIGAGLSKIVFGWGRTPWIWIPMQFCSSFNFPFNGSSDNAIWLAKVAPHVQGRVFAAHALVLQFGSAVAYLIAGPLADRIFTPALAAGNGRAGILATIFGTNAGAGIALLYVICAVGMLLVGCAGFYIPQLRDVEKILPDHDAEYARVESGK</sequence>
<dbReference type="PANTHER" id="PTHR23513:SF18">
    <property type="entry name" value="INTEGRAL MEMBRANE PROTEIN"/>
    <property type="match status" value="1"/>
</dbReference>
<dbReference type="AlphaFoldDB" id="A0A0D8ZPG0"/>
<dbReference type="InterPro" id="IPR011701">
    <property type="entry name" value="MFS"/>
</dbReference>
<keyword evidence="8" id="KW-1185">Reference proteome</keyword>
<dbReference type="Pfam" id="PF07690">
    <property type="entry name" value="MFS_1"/>
    <property type="match status" value="1"/>
</dbReference>
<dbReference type="RefSeq" id="WP_045055906.1">
    <property type="nucleotide sequence ID" value="NZ_CAWMDP010000007.1"/>
</dbReference>
<evidence type="ECO:0000313" key="8">
    <source>
        <dbReference type="Proteomes" id="UP000032452"/>
    </source>
</evidence>
<evidence type="ECO:0000256" key="5">
    <source>
        <dbReference type="ARBA" id="ARBA00023136"/>
    </source>
</evidence>
<feature type="transmembrane region" description="Helical" evidence="6">
    <location>
        <begin position="12"/>
        <end position="39"/>
    </location>
</feature>
<feature type="transmembrane region" description="Helical" evidence="6">
    <location>
        <begin position="349"/>
        <end position="367"/>
    </location>
</feature>
<feature type="transmembrane region" description="Helical" evidence="6">
    <location>
        <begin position="399"/>
        <end position="422"/>
    </location>
</feature>
<keyword evidence="5 6" id="KW-0472">Membrane</keyword>
<evidence type="ECO:0000256" key="4">
    <source>
        <dbReference type="ARBA" id="ARBA00022989"/>
    </source>
</evidence>
<dbReference type="GO" id="GO:0005886">
    <property type="term" value="C:plasma membrane"/>
    <property type="evidence" value="ECO:0007669"/>
    <property type="project" value="UniProtKB-SubCell"/>
</dbReference>
<feature type="transmembrane region" description="Helical" evidence="6">
    <location>
        <begin position="258"/>
        <end position="278"/>
    </location>
</feature>
<comment type="caution">
    <text evidence="7">The sequence shown here is derived from an EMBL/GenBank/DDBJ whole genome shotgun (WGS) entry which is preliminary data.</text>
</comment>
<feature type="transmembrane region" description="Helical" evidence="6">
    <location>
        <begin position="77"/>
        <end position="98"/>
    </location>
</feature>
<keyword evidence="4 6" id="KW-1133">Transmembrane helix</keyword>
<feature type="transmembrane region" description="Helical" evidence="6">
    <location>
        <begin position="146"/>
        <end position="164"/>
    </location>
</feature>
<dbReference type="GO" id="GO:0022857">
    <property type="term" value="F:transmembrane transporter activity"/>
    <property type="evidence" value="ECO:0007669"/>
    <property type="project" value="InterPro"/>
</dbReference>
<comment type="subcellular location">
    <subcellularLocation>
        <location evidence="1">Cell membrane</location>
        <topology evidence="1">Multi-pass membrane protein</topology>
    </subcellularLocation>
</comment>
<proteinExistence type="predicted"/>
<name>A0A0D8ZPG0_9CYAN</name>
<dbReference type="PATRIC" id="fig|1618023.3.peg.494"/>
<evidence type="ECO:0000256" key="2">
    <source>
        <dbReference type="ARBA" id="ARBA00022475"/>
    </source>
</evidence>